<dbReference type="Pfam" id="PF20154">
    <property type="entry name" value="LNT_N"/>
    <property type="match status" value="1"/>
</dbReference>
<keyword evidence="3 9" id="KW-1003">Cell membrane</keyword>
<organism evidence="11 12">
    <name type="scientific">Thiobacter aerophilum</name>
    <dbReference type="NCBI Taxonomy" id="3121275"/>
    <lineage>
        <taxon>Bacteria</taxon>
        <taxon>Pseudomonadati</taxon>
        <taxon>Pseudomonadota</taxon>
        <taxon>Betaproteobacteria</taxon>
        <taxon>Burkholderiales</taxon>
        <taxon>Thiobacteraceae</taxon>
        <taxon>Thiobacter</taxon>
    </lineage>
</organism>
<evidence type="ECO:0000256" key="4">
    <source>
        <dbReference type="ARBA" id="ARBA00022679"/>
    </source>
</evidence>
<evidence type="ECO:0000256" key="2">
    <source>
        <dbReference type="ARBA" id="ARBA00010065"/>
    </source>
</evidence>
<gene>
    <name evidence="9 11" type="primary">lnt</name>
    <name evidence="11" type="ORF">V6E02_07000</name>
</gene>
<dbReference type="NCBIfam" id="TIGR00546">
    <property type="entry name" value="lnt"/>
    <property type="match status" value="1"/>
</dbReference>
<evidence type="ECO:0000256" key="5">
    <source>
        <dbReference type="ARBA" id="ARBA00022692"/>
    </source>
</evidence>
<dbReference type="InterPro" id="IPR003010">
    <property type="entry name" value="C-N_Hydrolase"/>
</dbReference>
<evidence type="ECO:0000313" key="11">
    <source>
        <dbReference type="EMBL" id="MEO1766955.1"/>
    </source>
</evidence>
<feature type="transmembrane region" description="Helical" evidence="9">
    <location>
        <begin position="60"/>
        <end position="80"/>
    </location>
</feature>
<dbReference type="PROSITE" id="PS50263">
    <property type="entry name" value="CN_HYDROLASE"/>
    <property type="match status" value="1"/>
</dbReference>
<protein>
    <recommendedName>
        <fullName evidence="9">Apolipoprotein N-acyltransferase</fullName>
        <shortName evidence="9">ALP N-acyltransferase</shortName>
        <ecNumber evidence="9">2.3.1.269</ecNumber>
    </recommendedName>
</protein>
<evidence type="ECO:0000256" key="8">
    <source>
        <dbReference type="ARBA" id="ARBA00023315"/>
    </source>
</evidence>
<feature type="transmembrane region" description="Helical" evidence="9">
    <location>
        <begin position="135"/>
        <end position="157"/>
    </location>
</feature>
<keyword evidence="8 9" id="KW-0012">Acyltransferase</keyword>
<dbReference type="InterPro" id="IPR045378">
    <property type="entry name" value="LNT_N"/>
</dbReference>
<name>A0ABV0EG31_9BURK</name>
<keyword evidence="7 9" id="KW-0472">Membrane</keyword>
<dbReference type="EMBL" id="JBAJEX010000004">
    <property type="protein sequence ID" value="MEO1766955.1"/>
    <property type="molecule type" value="Genomic_DNA"/>
</dbReference>
<feature type="transmembrane region" description="Helical" evidence="9">
    <location>
        <begin position="201"/>
        <end position="220"/>
    </location>
</feature>
<evidence type="ECO:0000256" key="9">
    <source>
        <dbReference type="HAMAP-Rule" id="MF_01148"/>
    </source>
</evidence>
<feature type="transmembrane region" description="Helical" evidence="9">
    <location>
        <begin position="169"/>
        <end position="189"/>
    </location>
</feature>
<evidence type="ECO:0000313" key="12">
    <source>
        <dbReference type="Proteomes" id="UP001482231"/>
    </source>
</evidence>
<evidence type="ECO:0000256" key="1">
    <source>
        <dbReference type="ARBA" id="ARBA00004651"/>
    </source>
</evidence>
<dbReference type="InterPro" id="IPR004563">
    <property type="entry name" value="Apolipo_AcylTrfase"/>
</dbReference>
<comment type="subcellular location">
    <subcellularLocation>
        <location evidence="1 9">Cell membrane</location>
        <topology evidence="1 9">Multi-pass membrane protein</topology>
    </subcellularLocation>
</comment>
<keyword evidence="4 9" id="KW-0808">Transferase</keyword>
<feature type="transmembrane region" description="Helical" evidence="9">
    <location>
        <begin position="12"/>
        <end position="30"/>
    </location>
</feature>
<proteinExistence type="inferred from homology"/>
<feature type="transmembrane region" description="Helical" evidence="9">
    <location>
        <begin position="36"/>
        <end position="53"/>
    </location>
</feature>
<sequence length="505" mass="54276">MSTAAIVHRAGRLRLVGLPFLLGAVTVLGFAPFHLFWLPVLTLAGLFHLYWGAGSRRAAALMGFAFGCGLFLLGVSWVYVSLHDFGGMPAPVAALATLAFCLFLALFPAAVGWFAGGRGRHWQAPVLTMPAAWALVEWVRGWVFTGFPWLAVGYAAVPHDGLAGYAPLLGVYGVSWLTALSAGLLALAWNGRARPKRAAMGLVVLTLLWLVGLAAARVAWTQPSGAPLTVSLLQGNVPQDLKWREERVAPTLETYARLVEQAQGRLVLLPETAFPLFFDELPPAYLDQLAKLVRARGGDLVFGVPERAVGGTRYYNAVVSFGASPMQVYRKVHLVPFGEFIPLRPVFGWLLDLMHIPLGDFARGAPNQRPLAVAGQSVAVSICYEDAFGEEIIRQVPAATLLANVSNDAWFGDSIAPHQHLQIAQMRALESGRMMLRATNTGITALIDPRGRVVAALAPFQTGLIEVSAQGHSGVTPYVRFGNVPVLLLLTLSLMGAVLRPGVKS</sequence>
<comment type="caution">
    <text evidence="11">The sequence shown here is derived from an EMBL/GenBank/DDBJ whole genome shotgun (WGS) entry which is preliminary data.</text>
</comment>
<evidence type="ECO:0000256" key="6">
    <source>
        <dbReference type="ARBA" id="ARBA00022989"/>
    </source>
</evidence>
<dbReference type="PANTHER" id="PTHR38686:SF1">
    <property type="entry name" value="APOLIPOPROTEIN N-ACYLTRANSFERASE"/>
    <property type="match status" value="1"/>
</dbReference>
<keyword evidence="12" id="KW-1185">Reference proteome</keyword>
<accession>A0ABV0EG31</accession>
<evidence type="ECO:0000256" key="7">
    <source>
        <dbReference type="ARBA" id="ARBA00023136"/>
    </source>
</evidence>
<dbReference type="Proteomes" id="UP001482231">
    <property type="component" value="Unassembled WGS sequence"/>
</dbReference>
<keyword evidence="6 9" id="KW-1133">Transmembrane helix</keyword>
<dbReference type="HAMAP" id="MF_01148">
    <property type="entry name" value="Lnt"/>
    <property type="match status" value="1"/>
</dbReference>
<comment type="similarity">
    <text evidence="2 9">Belongs to the CN hydrolase family. Apolipoprotein N-acyltransferase subfamily.</text>
</comment>
<evidence type="ECO:0000259" key="10">
    <source>
        <dbReference type="PROSITE" id="PS50263"/>
    </source>
</evidence>
<keyword evidence="5 9" id="KW-0812">Transmembrane</keyword>
<evidence type="ECO:0000256" key="3">
    <source>
        <dbReference type="ARBA" id="ARBA00022475"/>
    </source>
</evidence>
<comment type="function">
    <text evidence="9">Catalyzes the phospholipid dependent N-acylation of the N-terminal cysteine of apolipoprotein, the last step in lipoprotein maturation.</text>
</comment>
<dbReference type="RefSeq" id="WP_347308065.1">
    <property type="nucleotide sequence ID" value="NZ_JBAJEX010000004.1"/>
</dbReference>
<comment type="catalytic activity">
    <reaction evidence="9">
        <text>N-terminal S-1,2-diacyl-sn-glyceryl-L-cysteinyl-[lipoprotein] + a glycerophospholipid = N-acyl-S-1,2-diacyl-sn-glyceryl-L-cysteinyl-[lipoprotein] + a 2-acyl-sn-glycero-3-phospholipid + H(+)</text>
        <dbReference type="Rhea" id="RHEA:48228"/>
        <dbReference type="Rhea" id="RHEA-COMP:14681"/>
        <dbReference type="Rhea" id="RHEA-COMP:14684"/>
        <dbReference type="ChEBI" id="CHEBI:15378"/>
        <dbReference type="ChEBI" id="CHEBI:136912"/>
        <dbReference type="ChEBI" id="CHEBI:140656"/>
        <dbReference type="ChEBI" id="CHEBI:140657"/>
        <dbReference type="ChEBI" id="CHEBI:140660"/>
        <dbReference type="EC" id="2.3.1.269"/>
    </reaction>
</comment>
<dbReference type="Gene3D" id="3.60.110.10">
    <property type="entry name" value="Carbon-nitrogen hydrolase"/>
    <property type="match status" value="1"/>
</dbReference>
<dbReference type="SUPFAM" id="SSF56317">
    <property type="entry name" value="Carbon-nitrogen hydrolase"/>
    <property type="match status" value="1"/>
</dbReference>
<feature type="domain" description="CN hydrolase" evidence="10">
    <location>
        <begin position="233"/>
        <end position="471"/>
    </location>
</feature>
<feature type="transmembrane region" description="Helical" evidence="9">
    <location>
        <begin position="92"/>
        <end position="115"/>
    </location>
</feature>
<dbReference type="InterPro" id="IPR036526">
    <property type="entry name" value="C-N_Hydrolase_sf"/>
</dbReference>
<dbReference type="PANTHER" id="PTHR38686">
    <property type="entry name" value="APOLIPOPROTEIN N-ACYLTRANSFERASE"/>
    <property type="match status" value="1"/>
</dbReference>
<comment type="pathway">
    <text evidence="9">Protein modification; lipoprotein biosynthesis (N-acyl transfer).</text>
</comment>
<dbReference type="Pfam" id="PF00795">
    <property type="entry name" value="CN_hydrolase"/>
    <property type="match status" value="1"/>
</dbReference>
<dbReference type="CDD" id="cd07571">
    <property type="entry name" value="ALP_N-acyl_transferase"/>
    <property type="match status" value="1"/>
</dbReference>
<reference evidence="11 12" key="1">
    <citation type="submission" date="2024-02" db="EMBL/GenBank/DDBJ databases">
        <title>New thermophilic sulfur-oxidizing bacteria from a hot springs of the Uzon caldera (Kamchatka, Russia).</title>
        <authorList>
            <person name="Dukat A.M."/>
            <person name="Elcheninov A.G."/>
            <person name="Frolov E.N."/>
        </authorList>
    </citation>
    <scope>NUCLEOTIDE SEQUENCE [LARGE SCALE GENOMIC DNA]</scope>
    <source>
        <strain evidence="11 12">AK1</strain>
    </source>
</reference>
<dbReference type="EC" id="2.3.1.269" evidence="9"/>